<evidence type="ECO:0000259" key="1">
    <source>
        <dbReference type="Pfam" id="PF12728"/>
    </source>
</evidence>
<gene>
    <name evidence="2" type="ORF">SAMN02745691_01812</name>
</gene>
<protein>
    <submittedName>
        <fullName evidence="2">DNA binding domain-containing protein, excisionase family</fullName>
    </submittedName>
</protein>
<dbReference type="Pfam" id="PF12728">
    <property type="entry name" value="HTH_17"/>
    <property type="match status" value="1"/>
</dbReference>
<sequence length="78" mass="9310">MENLRILDDLLTVHEVATYIKRSYKTTLKLIKQGKIRVVNDGARGYRISKIDLYKYLGFIGEDEKPEQEELKKRVRRR</sequence>
<name>A0A1M6IPC8_9FIRM</name>
<dbReference type="RefSeq" id="WP_073994100.1">
    <property type="nucleotide sequence ID" value="NZ_FQYT01000019.1"/>
</dbReference>
<dbReference type="NCBIfam" id="TIGR01764">
    <property type="entry name" value="excise"/>
    <property type="match status" value="1"/>
</dbReference>
<accession>A0A1M6IPC8</accession>
<dbReference type="STRING" id="1122934.SAMN02745691_01812"/>
<feature type="domain" description="Helix-turn-helix" evidence="1">
    <location>
        <begin position="10"/>
        <end position="57"/>
    </location>
</feature>
<organism evidence="2 3">
    <name type="scientific">Parasporobacterium paucivorans DSM 15970</name>
    <dbReference type="NCBI Taxonomy" id="1122934"/>
    <lineage>
        <taxon>Bacteria</taxon>
        <taxon>Bacillati</taxon>
        <taxon>Bacillota</taxon>
        <taxon>Clostridia</taxon>
        <taxon>Lachnospirales</taxon>
        <taxon>Lachnospiraceae</taxon>
        <taxon>Parasporobacterium</taxon>
    </lineage>
</organism>
<reference evidence="2 3" key="1">
    <citation type="submission" date="2016-11" db="EMBL/GenBank/DDBJ databases">
        <authorList>
            <person name="Jaros S."/>
            <person name="Januszkiewicz K."/>
            <person name="Wedrychowicz H."/>
        </authorList>
    </citation>
    <scope>NUCLEOTIDE SEQUENCE [LARGE SCALE GENOMIC DNA]</scope>
    <source>
        <strain evidence="2 3">DSM 15970</strain>
    </source>
</reference>
<evidence type="ECO:0000313" key="2">
    <source>
        <dbReference type="EMBL" id="SHJ36199.1"/>
    </source>
</evidence>
<dbReference type="Proteomes" id="UP000184342">
    <property type="component" value="Unassembled WGS sequence"/>
</dbReference>
<keyword evidence="3" id="KW-1185">Reference proteome</keyword>
<dbReference type="EMBL" id="FQYT01000019">
    <property type="protein sequence ID" value="SHJ36199.1"/>
    <property type="molecule type" value="Genomic_DNA"/>
</dbReference>
<evidence type="ECO:0000313" key="3">
    <source>
        <dbReference type="Proteomes" id="UP000184342"/>
    </source>
</evidence>
<proteinExistence type="predicted"/>
<dbReference type="AlphaFoldDB" id="A0A1M6IPC8"/>
<dbReference type="GO" id="GO:0003677">
    <property type="term" value="F:DNA binding"/>
    <property type="evidence" value="ECO:0007669"/>
    <property type="project" value="InterPro"/>
</dbReference>
<dbReference type="InterPro" id="IPR010093">
    <property type="entry name" value="SinI_DNA-bd"/>
</dbReference>
<dbReference type="InterPro" id="IPR041657">
    <property type="entry name" value="HTH_17"/>
</dbReference>